<dbReference type="eggNOG" id="ENOG502SMQF">
    <property type="taxonomic scope" value="Eukaryota"/>
</dbReference>
<keyword evidence="3" id="KW-1185">Reference proteome</keyword>
<evidence type="ECO:0000313" key="2">
    <source>
        <dbReference type="EMBL" id="EON98130.1"/>
    </source>
</evidence>
<dbReference type="GeneID" id="19327020"/>
<organism evidence="2 3">
    <name type="scientific">Phaeoacremonium minimum (strain UCR-PA7)</name>
    <name type="common">Esca disease fungus</name>
    <name type="synonym">Togninia minima</name>
    <dbReference type="NCBI Taxonomy" id="1286976"/>
    <lineage>
        <taxon>Eukaryota</taxon>
        <taxon>Fungi</taxon>
        <taxon>Dikarya</taxon>
        <taxon>Ascomycota</taxon>
        <taxon>Pezizomycotina</taxon>
        <taxon>Sordariomycetes</taxon>
        <taxon>Sordariomycetidae</taxon>
        <taxon>Togniniales</taxon>
        <taxon>Togniniaceae</taxon>
        <taxon>Phaeoacremonium</taxon>
    </lineage>
</organism>
<dbReference type="KEGG" id="tmn:UCRPA7_6371"/>
<accession>R8BFQ3</accession>
<feature type="region of interest" description="Disordered" evidence="1">
    <location>
        <begin position="135"/>
        <end position="156"/>
    </location>
</feature>
<dbReference type="AlphaFoldDB" id="R8BFQ3"/>
<protein>
    <submittedName>
        <fullName evidence="2">Putative c6 transcription protein</fullName>
    </submittedName>
</protein>
<gene>
    <name evidence="2" type="ORF">UCRPA7_6371</name>
</gene>
<reference evidence="3" key="1">
    <citation type="journal article" date="2013" name="Genome Announc.">
        <title>Draft genome sequence of the ascomycete Phaeoacremonium aleophilum strain UCR-PA7, a causal agent of the esca disease complex in grapevines.</title>
        <authorList>
            <person name="Blanco-Ulate B."/>
            <person name="Rolshausen P."/>
            <person name="Cantu D."/>
        </authorList>
    </citation>
    <scope>NUCLEOTIDE SEQUENCE [LARGE SCALE GENOMIC DNA]</scope>
    <source>
        <strain evidence="3">UCR-PA7</strain>
    </source>
</reference>
<dbReference type="EMBL" id="KB933236">
    <property type="protein sequence ID" value="EON98130.1"/>
    <property type="molecule type" value="Genomic_DNA"/>
</dbReference>
<dbReference type="RefSeq" id="XP_007917100.1">
    <property type="nucleotide sequence ID" value="XM_007918909.1"/>
</dbReference>
<name>R8BFQ3_PHAM7</name>
<proteinExistence type="predicted"/>
<sequence>MSFLTKSIQDFRTNLSAPITLENCDPLMGTAILIHYLSWCNLEFLEIQPGLEDDCSPEIAHLDLAKDQMFLLSPGVRQIFFVSWPFFQRKNSVFVEIALLKPCNSLEDSLEPQNINFQINAHGFTDIFDDPVYSGNPRAPLPAAPPATPSYSSPPPEFCPSRAEIFQLLTMPTTLTPDTDVQSSVHPTWDLNLVRDEQQEMSIYPSLSPSPLPRPLTPQAADLAEALSPPAVHGDREAVLRAAYDRMVARLSVVLCFMPDAHFPSTANLLSPTPVPMPQKADLEKYILSFPLLCFGPFLELILAGDSRALVVLYHFYRAARVLLPTWQSWWCGRRASVMETLIRSELEARGLDACIATAPCAI</sequence>
<evidence type="ECO:0000313" key="3">
    <source>
        <dbReference type="Proteomes" id="UP000014074"/>
    </source>
</evidence>
<feature type="compositionally biased region" description="Pro residues" evidence="1">
    <location>
        <begin position="139"/>
        <end position="156"/>
    </location>
</feature>
<dbReference type="OrthoDB" id="416217at2759"/>
<dbReference type="Proteomes" id="UP000014074">
    <property type="component" value="Unassembled WGS sequence"/>
</dbReference>
<evidence type="ECO:0000256" key="1">
    <source>
        <dbReference type="SAM" id="MobiDB-lite"/>
    </source>
</evidence>
<dbReference type="HOGENOM" id="CLU_019849_0_0_1"/>